<name>A0A5B8NR93_9CHRO</name>
<keyword evidence="1" id="KW-0614">Plasmid</keyword>
<organism evidence="1 2">
    <name type="scientific">Euhalothece natronophila Z-M001</name>
    <dbReference type="NCBI Taxonomy" id="522448"/>
    <lineage>
        <taxon>Bacteria</taxon>
        <taxon>Bacillati</taxon>
        <taxon>Cyanobacteriota</taxon>
        <taxon>Cyanophyceae</taxon>
        <taxon>Oscillatoriophycideae</taxon>
        <taxon>Chroococcales</taxon>
        <taxon>Halothecacae</taxon>
        <taxon>Halothece cluster</taxon>
        <taxon>Euhalothece</taxon>
    </lineage>
</organism>
<dbReference type="RefSeq" id="WP_146297427.1">
    <property type="nucleotide sequence ID" value="NZ_CP042327.1"/>
</dbReference>
<keyword evidence="2" id="KW-1185">Reference proteome</keyword>
<dbReference type="AlphaFoldDB" id="A0A5B8NR93"/>
<sequence>MNSKLSPQDATKVLSFTDNRQDASLQAGHFNDFVQTSFLRGGLNQALREKQTLTHSELAQAVVKQMGITQDHYAKQPAEYGAGKKRNERAFRDLIEYRLYEDLRRGWRIMQPNLEQCGLLSIVYEG</sequence>
<evidence type="ECO:0000313" key="1">
    <source>
        <dbReference type="EMBL" id="QDZ41566.1"/>
    </source>
</evidence>
<protein>
    <submittedName>
        <fullName evidence="1">Uncharacterized protein</fullName>
    </submittedName>
</protein>
<gene>
    <name evidence="1" type="ORF">FRE64_16430</name>
</gene>
<accession>A0A5B8NR93</accession>
<dbReference type="KEGG" id="enn:FRE64_16430"/>
<dbReference type="OrthoDB" id="9774462at2"/>
<evidence type="ECO:0000313" key="2">
    <source>
        <dbReference type="Proteomes" id="UP000318453"/>
    </source>
</evidence>
<dbReference type="Proteomes" id="UP000318453">
    <property type="component" value="Plasmid pEu1"/>
</dbReference>
<reference evidence="1 2" key="1">
    <citation type="submission" date="2019-08" db="EMBL/GenBank/DDBJ databases">
        <title>Carotenoids and Carotenoid Binding Proteins in the Halophilic Cyanobacterium Euhalothece sp. ZM00.</title>
        <authorList>
            <person name="Cho S.M."/>
            <person name="Song J.Y."/>
            <person name="Park Y.-I."/>
        </authorList>
    </citation>
    <scope>NUCLEOTIDE SEQUENCE [LARGE SCALE GENOMIC DNA]</scope>
    <source>
        <strain evidence="1 2">Z-M001</strain>
        <plasmid evidence="2">peu1</plasmid>
    </source>
</reference>
<proteinExistence type="predicted"/>
<geneLocation type="plasmid" evidence="2">
    <name>peu1</name>
</geneLocation>
<dbReference type="EMBL" id="CP042327">
    <property type="protein sequence ID" value="QDZ41566.1"/>
    <property type="molecule type" value="Genomic_DNA"/>
</dbReference>